<reference evidence="2 3" key="1">
    <citation type="submission" date="2015-03" db="EMBL/GenBank/DDBJ databases">
        <title>Draft Genome Sequence of Burkholderia andropogonis type strain ICMP2807, isolated from Sorghum bicolor.</title>
        <authorList>
            <person name="Lopes-Santos L."/>
            <person name="Castro D.B."/>
            <person name="Ottoboni L.M."/>
            <person name="Park D."/>
            <person name="Weirc B.S."/>
            <person name="Destefano S.A."/>
        </authorList>
    </citation>
    <scope>NUCLEOTIDE SEQUENCE [LARGE SCALE GENOMIC DNA]</scope>
    <source>
        <strain evidence="2 3">ICMP2807</strain>
    </source>
</reference>
<dbReference type="EMBL" id="LAQU01000001">
    <property type="protein sequence ID" value="KKB65293.1"/>
    <property type="molecule type" value="Genomic_DNA"/>
</dbReference>
<evidence type="ECO:0000313" key="2">
    <source>
        <dbReference type="EMBL" id="KKB65293.1"/>
    </source>
</evidence>
<evidence type="ECO:0000256" key="1">
    <source>
        <dbReference type="SAM" id="MobiDB-lite"/>
    </source>
</evidence>
<protein>
    <submittedName>
        <fullName evidence="2">Uncharacterized protein</fullName>
    </submittedName>
</protein>
<proteinExistence type="predicted"/>
<accession>A0A0F5K5B3</accession>
<feature type="region of interest" description="Disordered" evidence="1">
    <location>
        <begin position="1"/>
        <end position="85"/>
    </location>
</feature>
<gene>
    <name evidence="2" type="ORF">WM40_01370</name>
</gene>
<comment type="caution">
    <text evidence="2">The sequence shown here is derived from an EMBL/GenBank/DDBJ whole genome shotgun (WGS) entry which is preliminary data.</text>
</comment>
<organism evidence="2 3">
    <name type="scientific">Robbsia andropogonis</name>
    <dbReference type="NCBI Taxonomy" id="28092"/>
    <lineage>
        <taxon>Bacteria</taxon>
        <taxon>Pseudomonadati</taxon>
        <taxon>Pseudomonadota</taxon>
        <taxon>Betaproteobacteria</taxon>
        <taxon>Burkholderiales</taxon>
        <taxon>Burkholderiaceae</taxon>
        <taxon>Robbsia</taxon>
    </lineage>
</organism>
<dbReference type="PATRIC" id="fig|28092.6.peg.311"/>
<keyword evidence="3" id="KW-1185">Reference proteome</keyword>
<dbReference type="AlphaFoldDB" id="A0A0F5K5B3"/>
<sequence length="85" mass="9178">MDPCKWRGALRRNDTKGPTRELPAMQKGKSATISPGTLYEGTNGPGLASLHAQGATERHMQTALHHATKHATSAEMPSWQDVATQ</sequence>
<name>A0A0F5K5B3_9BURK</name>
<dbReference type="Proteomes" id="UP000033618">
    <property type="component" value="Unassembled WGS sequence"/>
</dbReference>
<evidence type="ECO:0000313" key="3">
    <source>
        <dbReference type="Proteomes" id="UP000033618"/>
    </source>
</evidence>